<dbReference type="CDD" id="cd04730">
    <property type="entry name" value="NPD_like"/>
    <property type="match status" value="1"/>
</dbReference>
<reference evidence="8" key="1">
    <citation type="submission" date="2016-10" db="EMBL/GenBank/DDBJ databases">
        <title>Sequence of Gallionella enrichment culture.</title>
        <authorList>
            <person name="Poehlein A."/>
            <person name="Muehling M."/>
            <person name="Daniel R."/>
        </authorList>
    </citation>
    <scope>NUCLEOTIDE SEQUENCE</scope>
</reference>
<proteinExistence type="inferred from homology"/>
<dbReference type="Pfam" id="PF03060">
    <property type="entry name" value="NMO"/>
    <property type="match status" value="1"/>
</dbReference>
<keyword evidence="5" id="KW-0547">Nucleotide-binding</keyword>
<dbReference type="EC" id="1.13.12.16" evidence="8"/>
<gene>
    <name evidence="8" type="ORF">GALL_409620</name>
</gene>
<dbReference type="PANTHER" id="PTHR42747:SF3">
    <property type="entry name" value="NITRONATE MONOOXYGENASE-RELATED"/>
    <property type="match status" value="1"/>
</dbReference>
<protein>
    <submittedName>
        <fullName evidence="8">Nitronate monooxygenase</fullName>
        <ecNumber evidence="8">1.13.12.16</ecNumber>
    </submittedName>
</protein>
<dbReference type="InterPro" id="IPR004136">
    <property type="entry name" value="NMO"/>
</dbReference>
<dbReference type="AlphaFoldDB" id="A0A1J5Q0V3"/>
<dbReference type="GO" id="GO:0000166">
    <property type="term" value="F:nucleotide binding"/>
    <property type="evidence" value="ECO:0007669"/>
    <property type="project" value="UniProtKB-KW"/>
</dbReference>
<sequence length="369" mass="38774">MNHDRASQTLFELLGMRKPIVQAPMAGVATPALAAAVSEAGGLGSLGVGAMSAEQAREAIRQTRALSRAPFNVNVFCHAPARRDAAVEQRWLNWLQPRFAELGAEPPSSLREIYRSFVDDQAMQQLLLDERPAVVSFHFGLPGADVVAELKRAGIRLMASVTNPDEARRAVDAGVDVLVAQGIEAGGHRGVFDPDAPDEGLGVFALTRLLVRRFDTPVVAAGGIMDGAGIAAVLALGAQAAQLGTAFVACAESSADSRYRAALLGEPARHTVLTAAISGRPARSLLNRHAELERASDRPRVPDYPLAYDAARALHAAAVAAGVSGYGAQWAGQGAAMARALPAGELVATLEAELADALRPWRALQPGRR</sequence>
<dbReference type="InterPro" id="IPR013785">
    <property type="entry name" value="Aldolase_TIM"/>
</dbReference>
<evidence type="ECO:0000256" key="4">
    <source>
        <dbReference type="ARBA" id="ARBA00022643"/>
    </source>
</evidence>
<dbReference type="SUPFAM" id="SSF51412">
    <property type="entry name" value="Inosine monophosphate dehydrogenase (IMPDH)"/>
    <property type="match status" value="1"/>
</dbReference>
<evidence type="ECO:0000256" key="3">
    <source>
        <dbReference type="ARBA" id="ARBA00022630"/>
    </source>
</evidence>
<keyword evidence="7 8" id="KW-0503">Monooxygenase</keyword>
<comment type="caution">
    <text evidence="8">The sequence shown here is derived from an EMBL/GenBank/DDBJ whole genome shotgun (WGS) entry which is preliminary data.</text>
</comment>
<evidence type="ECO:0000313" key="8">
    <source>
        <dbReference type="EMBL" id="OIQ77345.1"/>
    </source>
</evidence>
<evidence type="ECO:0000256" key="6">
    <source>
        <dbReference type="ARBA" id="ARBA00023002"/>
    </source>
</evidence>
<evidence type="ECO:0000256" key="2">
    <source>
        <dbReference type="ARBA" id="ARBA00009881"/>
    </source>
</evidence>
<comment type="similarity">
    <text evidence="2">Belongs to the nitronate monooxygenase family. NMO class I subfamily.</text>
</comment>
<dbReference type="EMBL" id="MLJW01001638">
    <property type="protein sequence ID" value="OIQ77345.1"/>
    <property type="molecule type" value="Genomic_DNA"/>
</dbReference>
<comment type="cofactor">
    <cofactor evidence="1">
        <name>FMN</name>
        <dbReference type="ChEBI" id="CHEBI:58210"/>
    </cofactor>
</comment>
<evidence type="ECO:0000256" key="5">
    <source>
        <dbReference type="ARBA" id="ARBA00022741"/>
    </source>
</evidence>
<dbReference type="GO" id="GO:0018580">
    <property type="term" value="F:nitronate monooxygenase activity"/>
    <property type="evidence" value="ECO:0007669"/>
    <property type="project" value="UniProtKB-EC"/>
</dbReference>
<accession>A0A1J5Q0V3</accession>
<dbReference type="Gene3D" id="3.20.20.70">
    <property type="entry name" value="Aldolase class I"/>
    <property type="match status" value="1"/>
</dbReference>
<organism evidence="8">
    <name type="scientific">mine drainage metagenome</name>
    <dbReference type="NCBI Taxonomy" id="410659"/>
    <lineage>
        <taxon>unclassified sequences</taxon>
        <taxon>metagenomes</taxon>
        <taxon>ecological metagenomes</taxon>
    </lineage>
</organism>
<evidence type="ECO:0000256" key="7">
    <source>
        <dbReference type="ARBA" id="ARBA00023033"/>
    </source>
</evidence>
<evidence type="ECO:0000256" key="1">
    <source>
        <dbReference type="ARBA" id="ARBA00001917"/>
    </source>
</evidence>
<keyword evidence="4" id="KW-0288">FMN</keyword>
<dbReference type="PANTHER" id="PTHR42747">
    <property type="entry name" value="NITRONATE MONOOXYGENASE-RELATED"/>
    <property type="match status" value="1"/>
</dbReference>
<dbReference type="FunFam" id="3.20.20.70:FF:000154">
    <property type="entry name" value="Probable nitronate monooxygenase"/>
    <property type="match status" value="1"/>
</dbReference>
<name>A0A1J5Q0V3_9ZZZZ</name>
<keyword evidence="6 8" id="KW-0560">Oxidoreductase</keyword>
<keyword evidence="3" id="KW-0285">Flavoprotein</keyword>